<comment type="similarity">
    <text evidence="1">Belongs to the carbohydrate kinase PfkB family.</text>
</comment>
<dbReference type="EC" id="2.7.1.92" evidence="7"/>
<keyword evidence="8" id="KW-1185">Reference proteome</keyword>
<evidence type="ECO:0000256" key="4">
    <source>
        <dbReference type="ARBA" id="ARBA00022777"/>
    </source>
</evidence>
<dbReference type="Proteomes" id="UP000321822">
    <property type="component" value="Unassembled WGS sequence"/>
</dbReference>
<dbReference type="GO" id="GO:0005524">
    <property type="term" value="F:ATP binding"/>
    <property type="evidence" value="ECO:0007669"/>
    <property type="project" value="UniProtKB-KW"/>
</dbReference>
<dbReference type="CDD" id="cd01166">
    <property type="entry name" value="KdgK"/>
    <property type="match status" value="1"/>
</dbReference>
<keyword evidence="4 7" id="KW-0418">Kinase</keyword>
<dbReference type="InterPro" id="IPR050306">
    <property type="entry name" value="PfkB_Carbo_kinase"/>
</dbReference>
<organism evidence="7 8">
    <name type="scientific">Colwellia demingiae</name>
    <dbReference type="NCBI Taxonomy" id="89401"/>
    <lineage>
        <taxon>Bacteria</taxon>
        <taxon>Pseudomonadati</taxon>
        <taxon>Pseudomonadota</taxon>
        <taxon>Gammaproteobacteria</taxon>
        <taxon>Alteromonadales</taxon>
        <taxon>Colwelliaceae</taxon>
        <taxon>Colwellia</taxon>
    </lineage>
</organism>
<dbReference type="EMBL" id="VOLT01000014">
    <property type="protein sequence ID" value="TWX64361.1"/>
    <property type="molecule type" value="Genomic_DNA"/>
</dbReference>
<dbReference type="Pfam" id="PF00294">
    <property type="entry name" value="PfkB"/>
    <property type="match status" value="1"/>
</dbReference>
<dbReference type="InterPro" id="IPR002173">
    <property type="entry name" value="Carboh/pur_kinase_PfkB_CS"/>
</dbReference>
<keyword evidence="3" id="KW-0547">Nucleotide-binding</keyword>
<gene>
    <name evidence="7" type="primary">iolC</name>
    <name evidence="7" type="ORF">ESZ36_20540</name>
</gene>
<sequence length="326" mass="34774">MIDLNIPLDRPIDAICLGRAGVDLYAREADTDLMDVSGFEKYVGGSPANIAVALAKLGAKPGLISSVSDDGLGKFVCTYLESMGVDLQGVAVDKSGSRTSLAITEMKAYDCEVVIYRNNAADLSLNAKQIDPAYIASAKALIVTGTALSSSPSREATLLAIDYARRAGTLVVLDIDYRAYSWNSPEDSALYYQLAASLSDIVIGNREEFDVMEYMVDRGNKDDGKTAARYLIESTQVVVIKAGELGSKVYTRDGNYFEHGIFPVTVKKPFGAGDSFAGALVYALLNGYGLKTVVKMGSAAAAINVSSDSCTEAMPTLKELQDFIAK</sequence>
<dbReference type="PANTHER" id="PTHR43085">
    <property type="entry name" value="HEXOKINASE FAMILY MEMBER"/>
    <property type="match status" value="1"/>
</dbReference>
<dbReference type="AlphaFoldDB" id="A0A5C6Q6K9"/>
<evidence type="ECO:0000313" key="7">
    <source>
        <dbReference type="EMBL" id="TWX64361.1"/>
    </source>
</evidence>
<evidence type="ECO:0000256" key="3">
    <source>
        <dbReference type="ARBA" id="ARBA00022741"/>
    </source>
</evidence>
<comment type="caution">
    <text evidence="7">The sequence shown here is derived from an EMBL/GenBank/DDBJ whole genome shotgun (WGS) entry which is preliminary data.</text>
</comment>
<dbReference type="Gene3D" id="2.20.150.10">
    <property type="entry name" value="putative 5-dehydro-2- deoxygluconokinase"/>
    <property type="match status" value="1"/>
</dbReference>
<dbReference type="InterPro" id="IPR029056">
    <property type="entry name" value="Ribokinase-like"/>
</dbReference>
<evidence type="ECO:0000256" key="2">
    <source>
        <dbReference type="ARBA" id="ARBA00022679"/>
    </source>
</evidence>
<dbReference type="SUPFAM" id="SSF53613">
    <property type="entry name" value="Ribokinase-like"/>
    <property type="match status" value="1"/>
</dbReference>
<evidence type="ECO:0000313" key="8">
    <source>
        <dbReference type="Proteomes" id="UP000321822"/>
    </source>
</evidence>
<dbReference type="OrthoDB" id="9779730at2"/>
<dbReference type="NCBIfam" id="TIGR04382">
    <property type="entry name" value="myo_inos_iolC_N"/>
    <property type="match status" value="1"/>
</dbReference>
<dbReference type="GO" id="GO:0047590">
    <property type="term" value="F:5-dehydro-2-deoxygluconokinase activity"/>
    <property type="evidence" value="ECO:0007669"/>
    <property type="project" value="UniProtKB-EC"/>
</dbReference>
<evidence type="ECO:0000259" key="6">
    <source>
        <dbReference type="Pfam" id="PF00294"/>
    </source>
</evidence>
<dbReference type="InterPro" id="IPR011611">
    <property type="entry name" value="PfkB_dom"/>
</dbReference>
<dbReference type="PROSITE" id="PS00584">
    <property type="entry name" value="PFKB_KINASES_2"/>
    <property type="match status" value="1"/>
</dbReference>
<evidence type="ECO:0000256" key="1">
    <source>
        <dbReference type="ARBA" id="ARBA00010688"/>
    </source>
</evidence>
<reference evidence="7 8" key="1">
    <citation type="submission" date="2019-07" db="EMBL/GenBank/DDBJ databases">
        <title>Genomes of sea-ice associated Colwellia species.</title>
        <authorList>
            <person name="Bowman J.P."/>
        </authorList>
    </citation>
    <scope>NUCLEOTIDE SEQUENCE [LARGE SCALE GENOMIC DNA]</scope>
    <source>
        <strain evidence="7 8">ACAM 459</strain>
    </source>
</reference>
<proteinExistence type="inferred from homology"/>
<accession>A0A5C6Q6K9</accession>
<keyword evidence="5" id="KW-0067">ATP-binding</keyword>
<name>A0A5C6Q6K9_9GAMM</name>
<dbReference type="InterPro" id="IPR023314">
    <property type="entry name" value="Myo_inos_IolC-like_sf"/>
</dbReference>
<protein>
    <submittedName>
        <fullName evidence="7">5-dehydro-2-deoxygluconokinase</fullName>
        <ecNumber evidence="7">2.7.1.92</ecNumber>
    </submittedName>
</protein>
<dbReference type="InterPro" id="IPR030830">
    <property type="entry name" value="Myo_inos_IolC"/>
</dbReference>
<keyword evidence="2 7" id="KW-0808">Transferase</keyword>
<evidence type="ECO:0000256" key="5">
    <source>
        <dbReference type="ARBA" id="ARBA00022840"/>
    </source>
</evidence>
<dbReference type="PANTHER" id="PTHR43085:SF49">
    <property type="entry name" value="5-DEHYDRO-2-DEOXYGLUCONOKINASE"/>
    <property type="match status" value="1"/>
</dbReference>
<dbReference type="RefSeq" id="WP_146791341.1">
    <property type="nucleotide sequence ID" value="NZ_VOLT01000014.1"/>
</dbReference>
<dbReference type="Gene3D" id="3.40.1190.20">
    <property type="match status" value="1"/>
</dbReference>
<feature type="domain" description="Carbohydrate kinase PfkB" evidence="6">
    <location>
        <begin position="15"/>
        <end position="316"/>
    </location>
</feature>